<sequence length="67" mass="7896">MNREKVVKFKAILGAVGFIGCFLLKPYLDEYSLGGAWGLTITILLWLLIFYLFIRPYFKYIFGFKDY</sequence>
<reference evidence="2 3" key="1">
    <citation type="submission" date="2016-12" db="EMBL/GenBank/DDBJ databases">
        <title>Isolation and genomic insights into novel planktonic Zetaproteobacteria from stratified waters of the Chesapeake Bay.</title>
        <authorList>
            <person name="McAllister S.M."/>
            <person name="Kato S."/>
            <person name="Chan C.S."/>
            <person name="Chiu B.K."/>
            <person name="Field E.K."/>
        </authorList>
    </citation>
    <scope>NUCLEOTIDE SEQUENCE [LARGE SCALE GENOMIC DNA]</scope>
    <source>
        <strain evidence="2 3">CP-5</strain>
    </source>
</reference>
<feature type="transmembrane region" description="Helical" evidence="1">
    <location>
        <begin position="12"/>
        <end position="28"/>
    </location>
</feature>
<organism evidence="2 3">
    <name type="scientific">Mariprofundus aestuarium</name>
    <dbReference type="NCBI Taxonomy" id="1921086"/>
    <lineage>
        <taxon>Bacteria</taxon>
        <taxon>Pseudomonadati</taxon>
        <taxon>Pseudomonadota</taxon>
        <taxon>Candidatius Mariprofundia</taxon>
        <taxon>Mariprofundales</taxon>
        <taxon>Mariprofundaceae</taxon>
        <taxon>Mariprofundus</taxon>
    </lineage>
</organism>
<dbReference type="AlphaFoldDB" id="A0A2K8L0F7"/>
<dbReference type="EMBL" id="CP018799">
    <property type="protein sequence ID" value="ATX80703.1"/>
    <property type="molecule type" value="Genomic_DNA"/>
</dbReference>
<keyword evidence="1" id="KW-1133">Transmembrane helix</keyword>
<keyword evidence="1" id="KW-0812">Transmembrane</keyword>
<proteinExistence type="predicted"/>
<dbReference type="KEGG" id="maes:Ga0123461_2302"/>
<evidence type="ECO:0000313" key="2">
    <source>
        <dbReference type="EMBL" id="ATX80703.1"/>
    </source>
</evidence>
<dbReference type="PROSITE" id="PS51257">
    <property type="entry name" value="PROKAR_LIPOPROTEIN"/>
    <property type="match status" value="1"/>
</dbReference>
<accession>A0A2K8L0F7</accession>
<feature type="transmembrane region" description="Helical" evidence="1">
    <location>
        <begin position="34"/>
        <end position="54"/>
    </location>
</feature>
<protein>
    <submittedName>
        <fullName evidence="2">Uncharacterized protein</fullName>
    </submittedName>
</protein>
<dbReference type="Proteomes" id="UP000231701">
    <property type="component" value="Chromosome"/>
</dbReference>
<evidence type="ECO:0000256" key="1">
    <source>
        <dbReference type="SAM" id="Phobius"/>
    </source>
</evidence>
<name>A0A2K8L0F7_MARES</name>
<keyword evidence="1" id="KW-0472">Membrane</keyword>
<keyword evidence="3" id="KW-1185">Reference proteome</keyword>
<evidence type="ECO:0000313" key="3">
    <source>
        <dbReference type="Proteomes" id="UP000231701"/>
    </source>
</evidence>
<gene>
    <name evidence="2" type="ORF">Ga0123461_2302</name>
</gene>